<dbReference type="OrthoDB" id="5864299at2759"/>
<evidence type="ECO:0000256" key="5">
    <source>
        <dbReference type="SAM" id="Phobius"/>
    </source>
</evidence>
<dbReference type="PROSITE" id="PS50262">
    <property type="entry name" value="G_PROTEIN_RECEP_F1_2"/>
    <property type="match status" value="1"/>
</dbReference>
<dbReference type="KEGG" id="cel:CELE_F14F8.5"/>
<feature type="transmembrane region" description="Helical" evidence="5">
    <location>
        <begin position="12"/>
        <end position="30"/>
    </location>
</feature>
<keyword evidence="8" id="KW-1185">Reference proteome</keyword>
<keyword evidence="3 5" id="KW-1133">Transmembrane helix</keyword>
<sequence length="295" mass="34094">MIFTIVTISPIIYREILSFCIPVTCIPPLSYLEMYFIQLFNSLEIILTDLSVWFVVFMTIFRALVIRYPLNKRISSLVTSKYSLCAVIPFIFLVLPFWILSFFQKTLFPELKWKPSPECLGFPSNYTQIQYRFLAIELTGEFGYELTETMNNVKGILFKFLPSIALSLATFALVFEIRKRKKNKWTTGSKKERTTKLVSVVTFSFLLAIVPQGILFMIMFKVYETSVLGAVIEQLSITLSFVSVMNGIIHLLIIYSMSSEYRATAKNLCSFLKKRKNSVSIFRVTKIILNNRMQP</sequence>
<keyword evidence="7" id="KW-0675">Receptor</keyword>
<evidence type="ECO:0000313" key="7">
    <source>
        <dbReference type="EMBL" id="CAB07186.2"/>
    </source>
</evidence>
<evidence type="ECO:0000256" key="2">
    <source>
        <dbReference type="ARBA" id="ARBA00022692"/>
    </source>
</evidence>
<dbReference type="InParanoid" id="Q9XU36"/>
<dbReference type="GeneID" id="184479"/>
<dbReference type="PIR" id="T20914">
    <property type="entry name" value="T20914"/>
</dbReference>
<dbReference type="PaxDb" id="6239-F14F8.5"/>
<comment type="subcellular location">
    <subcellularLocation>
        <location evidence="1">Membrane</location>
    </subcellularLocation>
</comment>
<evidence type="ECO:0000256" key="4">
    <source>
        <dbReference type="ARBA" id="ARBA00023136"/>
    </source>
</evidence>
<dbReference type="STRING" id="6239.F14F8.5.1"/>
<dbReference type="PANTHER" id="PTHR22751:SF13">
    <property type="entry name" value="G-PROTEIN COUPLED RECEPTORS FAMILY 1 PROFILE DOMAIN-CONTAINING PROTEIN"/>
    <property type="match status" value="1"/>
</dbReference>
<feature type="transmembrane region" description="Helical" evidence="5">
    <location>
        <begin position="50"/>
        <end position="70"/>
    </location>
</feature>
<evidence type="ECO:0000256" key="3">
    <source>
        <dbReference type="ARBA" id="ARBA00022989"/>
    </source>
</evidence>
<dbReference type="PANTHER" id="PTHR22751">
    <property type="entry name" value="G-PROTEIN COUPLED RECEPTOR-RELATED"/>
    <property type="match status" value="1"/>
</dbReference>
<dbReference type="WormBase" id="F14F8.5">
    <property type="protein sequence ID" value="CE48208"/>
    <property type="gene ID" value="WBGene00005790"/>
    <property type="gene designation" value="srw-43"/>
</dbReference>
<feature type="transmembrane region" description="Helical" evidence="5">
    <location>
        <begin position="197"/>
        <end position="223"/>
    </location>
</feature>
<keyword evidence="4 5" id="KW-0472">Membrane</keyword>
<dbReference type="Proteomes" id="UP000001940">
    <property type="component" value="Chromosome V"/>
</dbReference>
<dbReference type="Pfam" id="PF10324">
    <property type="entry name" value="7TM_GPCR_Srw"/>
    <property type="match status" value="1"/>
</dbReference>
<dbReference type="UCSC" id="F14F8.5">
    <property type="organism name" value="c. elegans"/>
</dbReference>
<feature type="transmembrane region" description="Helical" evidence="5">
    <location>
        <begin position="82"/>
        <end position="103"/>
    </location>
</feature>
<name>Q9XU36_CAEEL</name>
<evidence type="ECO:0000259" key="6">
    <source>
        <dbReference type="PROSITE" id="PS50262"/>
    </source>
</evidence>
<feature type="transmembrane region" description="Helical" evidence="5">
    <location>
        <begin position="156"/>
        <end position="177"/>
    </location>
</feature>
<proteinExistence type="predicted"/>
<dbReference type="RefSeq" id="NP_507225.2">
    <property type="nucleotide sequence ID" value="NM_074824.2"/>
</dbReference>
<feature type="transmembrane region" description="Helical" evidence="5">
    <location>
        <begin position="235"/>
        <end position="257"/>
    </location>
</feature>
<organism evidence="7 8">
    <name type="scientific">Caenorhabditis elegans</name>
    <dbReference type="NCBI Taxonomy" id="6239"/>
    <lineage>
        <taxon>Eukaryota</taxon>
        <taxon>Metazoa</taxon>
        <taxon>Ecdysozoa</taxon>
        <taxon>Nematoda</taxon>
        <taxon>Chromadorea</taxon>
        <taxon>Rhabditida</taxon>
        <taxon>Rhabditina</taxon>
        <taxon>Rhabditomorpha</taxon>
        <taxon>Rhabditoidea</taxon>
        <taxon>Rhabditidae</taxon>
        <taxon>Peloderinae</taxon>
        <taxon>Caenorhabditis</taxon>
    </lineage>
</organism>
<dbReference type="GO" id="GO:0008528">
    <property type="term" value="F:G protein-coupled peptide receptor activity"/>
    <property type="evidence" value="ECO:0007669"/>
    <property type="project" value="InterPro"/>
</dbReference>
<evidence type="ECO:0000256" key="1">
    <source>
        <dbReference type="ARBA" id="ARBA00004370"/>
    </source>
</evidence>
<dbReference type="CTD" id="184479"/>
<dbReference type="InterPro" id="IPR017452">
    <property type="entry name" value="GPCR_Rhodpsn_7TM"/>
</dbReference>
<dbReference type="AGR" id="WB:WBGene00005790"/>
<accession>Q9XU36</accession>
<dbReference type="SMR" id="Q9XU36"/>
<dbReference type="GO" id="GO:0016020">
    <property type="term" value="C:membrane"/>
    <property type="evidence" value="ECO:0007669"/>
    <property type="project" value="UniProtKB-SubCell"/>
</dbReference>
<dbReference type="eggNOG" id="KOG3098">
    <property type="taxonomic scope" value="Eukaryota"/>
</dbReference>
<dbReference type="HOGENOM" id="CLU_043715_0_0_1"/>
<reference evidence="7 8" key="1">
    <citation type="journal article" date="1998" name="Science">
        <title>Genome sequence of the nematode C. elegans: a platform for investigating biology.</title>
        <authorList>
            <consortium name="The C. elegans sequencing consortium"/>
            <person name="Sulson J.E."/>
            <person name="Waterston R."/>
        </authorList>
    </citation>
    <scope>NUCLEOTIDE SEQUENCE [LARGE SCALE GENOMIC DNA]</scope>
    <source>
        <strain evidence="7 8">Bristol N2</strain>
    </source>
</reference>
<protein>
    <submittedName>
        <fullName evidence="7">G-protein coupled receptors family 1 profile domain-containing protein</fullName>
    </submittedName>
</protein>
<gene>
    <name evidence="7 9" type="primary">srw-43</name>
    <name evidence="7" type="ORF">CELE_F14F8.5</name>
    <name evidence="9" type="ORF">F14F8.5</name>
</gene>
<dbReference type="InterPro" id="IPR019427">
    <property type="entry name" value="7TM_GPCR_serpentine_rcpt_Srw"/>
</dbReference>
<dbReference type="EMBL" id="BX284605">
    <property type="protein sequence ID" value="CAB07186.2"/>
    <property type="molecule type" value="Genomic_DNA"/>
</dbReference>
<feature type="domain" description="G-protein coupled receptors family 1 profile" evidence="6">
    <location>
        <begin position="1"/>
        <end position="254"/>
    </location>
</feature>
<dbReference type="SUPFAM" id="SSF81321">
    <property type="entry name" value="Family A G protein-coupled receptor-like"/>
    <property type="match status" value="1"/>
</dbReference>
<evidence type="ECO:0000313" key="8">
    <source>
        <dbReference type="Proteomes" id="UP000001940"/>
    </source>
</evidence>
<dbReference type="AlphaFoldDB" id="Q9XU36"/>
<keyword evidence="2 5" id="KW-0812">Transmembrane</keyword>
<dbReference type="Gene3D" id="1.20.1070.10">
    <property type="entry name" value="Rhodopsin 7-helix transmembrane proteins"/>
    <property type="match status" value="1"/>
</dbReference>
<evidence type="ECO:0000313" key="9">
    <source>
        <dbReference type="WormBase" id="F14F8.5"/>
    </source>
</evidence>